<feature type="region of interest" description="Disordered" evidence="1">
    <location>
        <begin position="154"/>
        <end position="201"/>
    </location>
</feature>
<dbReference type="AlphaFoldDB" id="A0A060SBH3"/>
<feature type="compositionally biased region" description="Basic and acidic residues" evidence="1">
    <location>
        <begin position="156"/>
        <end position="169"/>
    </location>
</feature>
<comment type="caution">
    <text evidence="2">The sequence shown here is derived from an EMBL/GenBank/DDBJ whole genome shotgun (WGS) entry which is preliminary data.</text>
</comment>
<dbReference type="HOGENOM" id="CLU_1361025_0_0_1"/>
<evidence type="ECO:0000313" key="2">
    <source>
        <dbReference type="EMBL" id="CDO71591.1"/>
    </source>
</evidence>
<feature type="region of interest" description="Disordered" evidence="1">
    <location>
        <begin position="69"/>
        <end position="90"/>
    </location>
</feature>
<gene>
    <name evidence="2" type="ORF">BN946_scf184911.g61</name>
</gene>
<evidence type="ECO:0000313" key="3">
    <source>
        <dbReference type="Proteomes" id="UP000029665"/>
    </source>
</evidence>
<feature type="compositionally biased region" description="Polar residues" evidence="1">
    <location>
        <begin position="78"/>
        <end position="90"/>
    </location>
</feature>
<evidence type="ECO:0000256" key="1">
    <source>
        <dbReference type="SAM" id="MobiDB-lite"/>
    </source>
</evidence>
<protein>
    <submittedName>
        <fullName evidence="2">Uncharacterized protein</fullName>
    </submittedName>
</protein>
<organism evidence="2 3">
    <name type="scientific">Pycnoporus cinnabarinus</name>
    <name type="common">Cinnabar-red polypore</name>
    <name type="synonym">Trametes cinnabarina</name>
    <dbReference type="NCBI Taxonomy" id="5643"/>
    <lineage>
        <taxon>Eukaryota</taxon>
        <taxon>Fungi</taxon>
        <taxon>Dikarya</taxon>
        <taxon>Basidiomycota</taxon>
        <taxon>Agaricomycotina</taxon>
        <taxon>Agaricomycetes</taxon>
        <taxon>Polyporales</taxon>
        <taxon>Polyporaceae</taxon>
        <taxon>Trametes</taxon>
    </lineage>
</organism>
<keyword evidence="3" id="KW-1185">Reference proteome</keyword>
<reference evidence="2" key="1">
    <citation type="submission" date="2014-01" db="EMBL/GenBank/DDBJ databases">
        <title>The genome of the white-rot fungus Pycnoporus cinnabarinus: a basidiomycete model with a versatile arsenal for lignocellulosic biomass breakdown.</title>
        <authorList>
            <person name="Levasseur A."/>
            <person name="Lomascolo A."/>
            <person name="Ruiz-Duenas F.J."/>
            <person name="Uzan E."/>
            <person name="Piumi F."/>
            <person name="Kues U."/>
            <person name="Ram A.F.J."/>
            <person name="Murat C."/>
            <person name="Haon M."/>
            <person name="Benoit I."/>
            <person name="Arfi Y."/>
            <person name="Chevret D."/>
            <person name="Drula E."/>
            <person name="Kwon M.J."/>
            <person name="Gouret P."/>
            <person name="Lesage-Meessen L."/>
            <person name="Lombard V."/>
            <person name="Mariette J."/>
            <person name="Noirot C."/>
            <person name="Park J."/>
            <person name="Patyshakuliyeva A."/>
            <person name="Wieneger R.A.B."/>
            <person name="Wosten H.A.B."/>
            <person name="Martin F."/>
            <person name="Coutinho P.M."/>
            <person name="de Vries R."/>
            <person name="Martinez A.T."/>
            <person name="Klopp C."/>
            <person name="Pontarotti P."/>
            <person name="Henrissat B."/>
            <person name="Record E."/>
        </authorList>
    </citation>
    <scope>NUCLEOTIDE SEQUENCE [LARGE SCALE GENOMIC DNA]</scope>
    <source>
        <strain evidence="2">BRFM137</strain>
    </source>
</reference>
<sequence>MTPVPPASTTSVACLMTCYQSHYSGSRTRTSAGFHDLPKNQEDLTMSPIPATSTLLEVAQVFSNAQSVAGAPLRESRTSTTESDPLSTTDHLLEPAKLTRDVGLSVVSTFSERPAACSSVTTLNTGSRTSELVSTTDKVVPSLEKTLAVEGVFHTKIQEDPDEYDKSEPASDDDDMWIPKGGVNHNVAGKPKGTVRPPGSK</sequence>
<proteinExistence type="predicted"/>
<name>A0A060SBH3_PYCCI</name>
<dbReference type="EMBL" id="CCBP010000103">
    <property type="protein sequence ID" value="CDO71591.1"/>
    <property type="molecule type" value="Genomic_DNA"/>
</dbReference>
<dbReference type="Proteomes" id="UP000029665">
    <property type="component" value="Unassembled WGS sequence"/>
</dbReference>
<accession>A0A060SBH3</accession>